<evidence type="ECO:0000256" key="1">
    <source>
        <dbReference type="SAM" id="SignalP"/>
    </source>
</evidence>
<feature type="chain" id="PRO_5037034312" evidence="1">
    <location>
        <begin position="19"/>
        <end position="121"/>
    </location>
</feature>
<protein>
    <submittedName>
        <fullName evidence="3">Zinc transporter ZIP11</fullName>
    </submittedName>
</protein>
<dbReference type="Proteomes" id="UP000887566">
    <property type="component" value="Unplaced"/>
</dbReference>
<organism evidence="2 3">
    <name type="scientific">Plectus sambesii</name>
    <dbReference type="NCBI Taxonomy" id="2011161"/>
    <lineage>
        <taxon>Eukaryota</taxon>
        <taxon>Metazoa</taxon>
        <taxon>Ecdysozoa</taxon>
        <taxon>Nematoda</taxon>
        <taxon>Chromadorea</taxon>
        <taxon>Plectida</taxon>
        <taxon>Plectina</taxon>
        <taxon>Plectoidea</taxon>
        <taxon>Plectidae</taxon>
        <taxon>Plectus</taxon>
    </lineage>
</organism>
<evidence type="ECO:0000313" key="3">
    <source>
        <dbReference type="WBParaSite" id="PSAMB.scaffold14826size1765.g36248.t1"/>
    </source>
</evidence>
<evidence type="ECO:0000313" key="2">
    <source>
        <dbReference type="Proteomes" id="UP000887566"/>
    </source>
</evidence>
<reference evidence="3" key="1">
    <citation type="submission" date="2022-11" db="UniProtKB">
        <authorList>
            <consortium name="WormBaseParasite"/>
        </authorList>
    </citation>
    <scope>IDENTIFICATION</scope>
</reference>
<name>A0A914V3L7_9BILA</name>
<dbReference type="AlphaFoldDB" id="A0A914V3L7"/>
<keyword evidence="1" id="KW-0732">Signal</keyword>
<proteinExistence type="predicted"/>
<accession>A0A914V3L7</accession>
<sequence length="121" mass="13527">MLLLIVVVTLHNVPEGLAVGISFGSAGTSEKVRVCTAIRSVRLAFIALFAAFAFCWSVREPAIWIATGEYPVGRRMPVNRDVVSVELSQRSCYQFPDPRRDGHLGWVMGRPQRELNSRPRD</sequence>
<keyword evidence="2" id="KW-1185">Reference proteome</keyword>
<dbReference type="WBParaSite" id="PSAMB.scaffold14826size1765.g36248.t1">
    <property type="protein sequence ID" value="PSAMB.scaffold14826size1765.g36248.t1"/>
    <property type="gene ID" value="PSAMB.scaffold14826size1765.g36248"/>
</dbReference>
<feature type="signal peptide" evidence="1">
    <location>
        <begin position="1"/>
        <end position="18"/>
    </location>
</feature>